<keyword evidence="7" id="KW-0456">Lyase</keyword>
<evidence type="ECO:0000256" key="4">
    <source>
        <dbReference type="ARBA" id="ARBA00022801"/>
    </source>
</evidence>
<dbReference type="PANTHER" id="PTHR13604:SF0">
    <property type="entry name" value="ABASIC SITE PROCESSING PROTEIN HMCES"/>
    <property type="match status" value="1"/>
</dbReference>
<evidence type="ECO:0000256" key="6">
    <source>
        <dbReference type="ARBA" id="ARBA00023125"/>
    </source>
</evidence>
<accession>A0AAU7NSQ4</accession>
<protein>
    <recommendedName>
        <fullName evidence="8">Abasic site processing protein</fullName>
        <ecNumber evidence="8">3.4.-.-</ecNumber>
    </recommendedName>
</protein>
<sequence>MCGRFNLLAEPEGLIENFQLRRLSRYQRRYNIAPGQKILTVVALQDGSLKGVNLIWGLIPRWAKERKIGSRLINARAETVDEKPAFREAYRQRRCLIPASGFYEWQKTDQGKQAYHLCKSDQRLFAFAGLWESWQQGSETLYSCTIVTTAANALMQPVHQRMPVVIAEQNYRSWLAPQASSGELRCLLGSDGYQDFTVSPVSDWVNNPRHDDQYCLT</sequence>
<dbReference type="AlphaFoldDB" id="A0AAU7NSQ4"/>
<evidence type="ECO:0000256" key="3">
    <source>
        <dbReference type="ARBA" id="ARBA00022763"/>
    </source>
</evidence>
<dbReference type="RefSeq" id="WP_305907246.1">
    <property type="nucleotide sequence ID" value="NZ_CP157743.1"/>
</dbReference>
<evidence type="ECO:0000313" key="9">
    <source>
        <dbReference type="EMBL" id="XBS20029.1"/>
    </source>
</evidence>
<dbReference type="EMBL" id="CP157743">
    <property type="protein sequence ID" value="XBS20029.1"/>
    <property type="molecule type" value="Genomic_DNA"/>
</dbReference>
<dbReference type="Gene3D" id="3.90.1680.10">
    <property type="entry name" value="SOS response associated peptidase-like"/>
    <property type="match status" value="1"/>
</dbReference>
<gene>
    <name evidence="9" type="ORF">Q9L42_016965</name>
</gene>
<dbReference type="GO" id="GO:0003697">
    <property type="term" value="F:single-stranded DNA binding"/>
    <property type="evidence" value="ECO:0007669"/>
    <property type="project" value="InterPro"/>
</dbReference>
<dbReference type="KEGG" id="mech:Q9L42_016965"/>
<evidence type="ECO:0000256" key="2">
    <source>
        <dbReference type="ARBA" id="ARBA00022670"/>
    </source>
</evidence>
<organism evidence="9 10">
    <name type="scientific">Methylomarinum roseum</name>
    <dbReference type="NCBI Taxonomy" id="3067653"/>
    <lineage>
        <taxon>Bacteria</taxon>
        <taxon>Pseudomonadati</taxon>
        <taxon>Pseudomonadota</taxon>
        <taxon>Gammaproteobacteria</taxon>
        <taxon>Methylococcales</taxon>
        <taxon>Methylococcaceae</taxon>
        <taxon>Methylomarinum</taxon>
    </lineage>
</organism>
<dbReference type="Pfam" id="PF02586">
    <property type="entry name" value="SRAP"/>
    <property type="match status" value="1"/>
</dbReference>
<dbReference type="GO" id="GO:0006508">
    <property type="term" value="P:proteolysis"/>
    <property type="evidence" value="ECO:0007669"/>
    <property type="project" value="UniProtKB-KW"/>
</dbReference>
<evidence type="ECO:0000256" key="7">
    <source>
        <dbReference type="ARBA" id="ARBA00023239"/>
    </source>
</evidence>
<dbReference type="SUPFAM" id="SSF143081">
    <property type="entry name" value="BB1717-like"/>
    <property type="match status" value="1"/>
</dbReference>
<name>A0AAU7NSQ4_9GAMM</name>
<dbReference type="Proteomes" id="UP001225378">
    <property type="component" value="Chromosome"/>
</dbReference>
<dbReference type="GO" id="GO:0106300">
    <property type="term" value="P:protein-DNA covalent cross-linking repair"/>
    <property type="evidence" value="ECO:0007669"/>
    <property type="project" value="InterPro"/>
</dbReference>
<dbReference type="InterPro" id="IPR036590">
    <property type="entry name" value="SRAP-like"/>
</dbReference>
<reference evidence="9 10" key="1">
    <citation type="journal article" date="2024" name="Microbiology">
        <title>Methylomarinum rosea sp. nov., a novel halophilic methanotrophic bacterium from the hypersaline Lake Elton.</title>
        <authorList>
            <person name="Suleimanov R.Z."/>
            <person name="Oshkin I.Y."/>
            <person name="Danilova O.V."/>
            <person name="Suzina N.E."/>
            <person name="Dedysh S.N."/>
        </authorList>
    </citation>
    <scope>NUCLEOTIDE SEQUENCE [LARGE SCALE GENOMIC DNA]</scope>
    <source>
        <strain evidence="9 10">Ch1-1</strain>
    </source>
</reference>
<evidence type="ECO:0000256" key="8">
    <source>
        <dbReference type="RuleBase" id="RU364100"/>
    </source>
</evidence>
<evidence type="ECO:0000313" key="10">
    <source>
        <dbReference type="Proteomes" id="UP001225378"/>
    </source>
</evidence>
<dbReference type="EC" id="3.4.-.-" evidence="8"/>
<dbReference type="InterPro" id="IPR003738">
    <property type="entry name" value="SRAP"/>
</dbReference>
<proteinExistence type="inferred from homology"/>
<dbReference type="PANTHER" id="PTHR13604">
    <property type="entry name" value="DC12-RELATED"/>
    <property type="match status" value="1"/>
</dbReference>
<dbReference type="GO" id="GO:0016829">
    <property type="term" value="F:lyase activity"/>
    <property type="evidence" value="ECO:0007669"/>
    <property type="project" value="UniProtKB-KW"/>
</dbReference>
<evidence type="ECO:0000256" key="5">
    <source>
        <dbReference type="ARBA" id="ARBA00023124"/>
    </source>
</evidence>
<evidence type="ECO:0000256" key="1">
    <source>
        <dbReference type="ARBA" id="ARBA00008136"/>
    </source>
</evidence>
<keyword evidence="3" id="KW-0227">DNA damage</keyword>
<keyword evidence="5" id="KW-0190">Covalent protein-DNA linkage</keyword>
<keyword evidence="4 8" id="KW-0378">Hydrolase</keyword>
<comment type="similarity">
    <text evidence="1 8">Belongs to the SOS response-associated peptidase family.</text>
</comment>
<keyword evidence="10" id="KW-1185">Reference proteome</keyword>
<keyword evidence="6" id="KW-0238">DNA-binding</keyword>
<dbReference type="GO" id="GO:0008233">
    <property type="term" value="F:peptidase activity"/>
    <property type="evidence" value="ECO:0007669"/>
    <property type="project" value="UniProtKB-KW"/>
</dbReference>
<keyword evidence="2 8" id="KW-0645">Protease</keyword>